<dbReference type="Proteomes" id="UP000198901">
    <property type="component" value="Unassembled WGS sequence"/>
</dbReference>
<keyword evidence="9" id="KW-1185">Reference proteome</keyword>
<gene>
    <name evidence="8" type="ORF">SAMN04488090_3970</name>
</gene>
<feature type="domain" description="RNA polymerase sigma factor 70 region 4 type 2" evidence="7">
    <location>
        <begin position="165"/>
        <end position="217"/>
    </location>
</feature>
<evidence type="ECO:0000256" key="1">
    <source>
        <dbReference type="ARBA" id="ARBA00010641"/>
    </source>
</evidence>
<evidence type="ECO:0000256" key="2">
    <source>
        <dbReference type="ARBA" id="ARBA00023015"/>
    </source>
</evidence>
<evidence type="ECO:0000259" key="6">
    <source>
        <dbReference type="Pfam" id="PF04542"/>
    </source>
</evidence>
<dbReference type="NCBIfam" id="TIGR02937">
    <property type="entry name" value="sigma70-ECF"/>
    <property type="match status" value="1"/>
</dbReference>
<dbReference type="EMBL" id="FNGS01000008">
    <property type="protein sequence ID" value="SDM67380.1"/>
    <property type="molecule type" value="Genomic_DNA"/>
</dbReference>
<dbReference type="Pfam" id="PF08281">
    <property type="entry name" value="Sigma70_r4_2"/>
    <property type="match status" value="1"/>
</dbReference>
<dbReference type="PANTHER" id="PTHR43133:SF8">
    <property type="entry name" value="RNA POLYMERASE SIGMA FACTOR HI_1459-RELATED"/>
    <property type="match status" value="1"/>
</dbReference>
<comment type="similarity">
    <text evidence="1">Belongs to the sigma-70 factor family. ECF subfamily.</text>
</comment>
<dbReference type="PANTHER" id="PTHR43133">
    <property type="entry name" value="RNA POLYMERASE ECF-TYPE SIGMA FACTO"/>
    <property type="match status" value="1"/>
</dbReference>
<evidence type="ECO:0000313" key="9">
    <source>
        <dbReference type="Proteomes" id="UP000198901"/>
    </source>
</evidence>
<dbReference type="InterPro" id="IPR039425">
    <property type="entry name" value="RNA_pol_sigma-70-like"/>
</dbReference>
<reference evidence="8 9" key="1">
    <citation type="submission" date="2016-10" db="EMBL/GenBank/DDBJ databases">
        <authorList>
            <person name="de Groot N.N."/>
        </authorList>
    </citation>
    <scope>NUCLEOTIDE SEQUENCE [LARGE SCALE GENOMIC DNA]</scope>
    <source>
        <strain evidence="8 9">DSM 21668</strain>
    </source>
</reference>
<dbReference type="SUPFAM" id="SSF88659">
    <property type="entry name" value="Sigma3 and sigma4 domains of RNA polymerase sigma factors"/>
    <property type="match status" value="1"/>
</dbReference>
<dbReference type="AlphaFoldDB" id="A0A1G9V5M1"/>
<dbReference type="InterPro" id="IPR007627">
    <property type="entry name" value="RNA_pol_sigma70_r2"/>
</dbReference>
<name>A0A1G9V5M1_9BACT</name>
<accession>A0A1G9V5M1</accession>
<keyword evidence="5" id="KW-0804">Transcription</keyword>
<dbReference type="InterPro" id="IPR014284">
    <property type="entry name" value="RNA_pol_sigma-70_dom"/>
</dbReference>
<evidence type="ECO:0000259" key="7">
    <source>
        <dbReference type="Pfam" id="PF08281"/>
    </source>
</evidence>
<dbReference type="InterPro" id="IPR036388">
    <property type="entry name" value="WH-like_DNA-bd_sf"/>
</dbReference>
<evidence type="ECO:0000256" key="4">
    <source>
        <dbReference type="ARBA" id="ARBA00023125"/>
    </source>
</evidence>
<keyword evidence="4" id="KW-0238">DNA-binding</keyword>
<dbReference type="Gene3D" id="1.10.10.10">
    <property type="entry name" value="Winged helix-like DNA-binding domain superfamily/Winged helix DNA-binding domain"/>
    <property type="match status" value="1"/>
</dbReference>
<evidence type="ECO:0000256" key="3">
    <source>
        <dbReference type="ARBA" id="ARBA00023082"/>
    </source>
</evidence>
<dbReference type="InterPro" id="IPR013325">
    <property type="entry name" value="RNA_pol_sigma_r2"/>
</dbReference>
<protein>
    <submittedName>
        <fullName evidence="8">RNA polymerase sigma-70 factor, ECF subfamily</fullName>
    </submittedName>
</protein>
<dbReference type="SUPFAM" id="SSF88946">
    <property type="entry name" value="Sigma2 domain of RNA polymerase sigma factors"/>
    <property type="match status" value="1"/>
</dbReference>
<evidence type="ECO:0000256" key="5">
    <source>
        <dbReference type="ARBA" id="ARBA00023163"/>
    </source>
</evidence>
<dbReference type="Pfam" id="PF04542">
    <property type="entry name" value="Sigma70_r2"/>
    <property type="match status" value="1"/>
</dbReference>
<dbReference type="Gene3D" id="1.10.1740.10">
    <property type="match status" value="1"/>
</dbReference>
<dbReference type="STRING" id="563176.SAMN04488090_3970"/>
<keyword evidence="3" id="KW-0731">Sigma factor</keyword>
<organism evidence="8 9">
    <name type="scientific">Siphonobacter aquaeclarae</name>
    <dbReference type="NCBI Taxonomy" id="563176"/>
    <lineage>
        <taxon>Bacteria</taxon>
        <taxon>Pseudomonadati</taxon>
        <taxon>Bacteroidota</taxon>
        <taxon>Cytophagia</taxon>
        <taxon>Cytophagales</taxon>
        <taxon>Cytophagaceae</taxon>
        <taxon>Siphonobacter</taxon>
    </lineage>
</organism>
<dbReference type="GO" id="GO:0006352">
    <property type="term" value="P:DNA-templated transcription initiation"/>
    <property type="evidence" value="ECO:0007669"/>
    <property type="project" value="InterPro"/>
</dbReference>
<dbReference type="GO" id="GO:0016987">
    <property type="term" value="F:sigma factor activity"/>
    <property type="evidence" value="ECO:0007669"/>
    <property type="project" value="UniProtKB-KW"/>
</dbReference>
<proteinExistence type="inferred from homology"/>
<evidence type="ECO:0000313" key="8">
    <source>
        <dbReference type="EMBL" id="SDM67380.1"/>
    </source>
</evidence>
<sequence length="225" mass="26874">MQRRAAFHNAGEHFFYFLPIIAIFFLDSQADRIPMFLKLRRTSDPSDDEQDLLREYRETGDLRILGKLYERHMEMLYAVCYKYLRDEDEAKDAVMAIFEELIEKARTHTIANWKSWLHSVAKNYCLMQLRSEKIRVDDFFDDDRMESAVFPHLQDDSAEKESTFRYLEKCLEQLNPEQKTTVSLFFLKEKSYRQITEETGYDPNQVKSYLQNGRRNLKLCMDNAS</sequence>
<dbReference type="InterPro" id="IPR013249">
    <property type="entry name" value="RNA_pol_sigma70_r4_t2"/>
</dbReference>
<keyword evidence="2" id="KW-0805">Transcription regulation</keyword>
<dbReference type="GO" id="GO:0003677">
    <property type="term" value="F:DNA binding"/>
    <property type="evidence" value="ECO:0007669"/>
    <property type="project" value="UniProtKB-KW"/>
</dbReference>
<feature type="domain" description="RNA polymerase sigma-70 region 2" evidence="6">
    <location>
        <begin position="68"/>
        <end position="133"/>
    </location>
</feature>
<dbReference type="InterPro" id="IPR013324">
    <property type="entry name" value="RNA_pol_sigma_r3/r4-like"/>
</dbReference>